<keyword evidence="2" id="KW-0067">ATP-binding</keyword>
<evidence type="ECO:0000256" key="2">
    <source>
        <dbReference type="ARBA" id="ARBA00022840"/>
    </source>
</evidence>
<dbReference type="EMBL" id="JRPQ01000092">
    <property type="protein sequence ID" value="KGI22031.1"/>
    <property type="molecule type" value="Genomic_DNA"/>
</dbReference>
<sequence length="602" mass="68945">MQTRCHLSVLIHEQAKKYGARDALTFRNFGSKSWKTVSWNQFSLRVMQVSNALINSGMKSQETIGVFAQNCIQYLYTDFGAYGIRAVTIPFYATCSEQQIQYMINDAQIKILFVGEQEQYDKAHRVSALCPTLNRIIVFDRNVCVSKHDPNTIYFDDFIASVEHLPQQAAVEQRWGEANDEDICNILYTSGTTGESKGVILTYGQYSAAMIANDQCVPLGEDDIVMDFLPITHIFERGWIYLCLTEGAKIIINTYPKEIQQSMREMHPTCMCAVPRFWEKVYVAVKEKIDEANTIQRKIFQRALNVGKKYNIDYLSKGKRPPLALKMEYEMYNKTVMSLVRKQIGLENAHFFPTAGAYVSPEVEEFTHSVGICMVVGYGLTESLATVSCDRIGKTYTVGSVGRPIESIEVKIGENSEILLKGPTITRGYYKREHINEQAFDEDGFFHTGDAGYLKDGELYLTERIKDLFKTSNGKYVAPQMIEAMMLVDKYIDQAVIIADQRKFVSALIVPEFRLLEEYARDHGIAFNSREEICEDARIVKMMLDRILTLQQSLAHYEQVKRITLVPHHFTMERGELTNTLKIKRPAINKNYKDIINKMYEE</sequence>
<protein>
    <submittedName>
        <fullName evidence="4">Long-chain fatty acid--CoA ligase</fullName>
    </submittedName>
</protein>
<dbReference type="Pfam" id="PF00501">
    <property type="entry name" value="AMP-binding"/>
    <property type="match status" value="1"/>
</dbReference>
<gene>
    <name evidence="4" type="ORF">HMPREF9304_06710</name>
</gene>
<dbReference type="InterPro" id="IPR042099">
    <property type="entry name" value="ANL_N_sf"/>
</dbReference>
<dbReference type="InterPro" id="IPR000873">
    <property type="entry name" value="AMP-dep_synth/lig_dom"/>
</dbReference>
<proteinExistence type="predicted"/>
<name>A0A098YRP2_9BACT</name>
<dbReference type="PANTHER" id="PTHR43272">
    <property type="entry name" value="LONG-CHAIN-FATTY-ACID--COA LIGASE"/>
    <property type="match status" value="1"/>
</dbReference>
<evidence type="ECO:0000259" key="3">
    <source>
        <dbReference type="Pfam" id="PF00501"/>
    </source>
</evidence>
<accession>A0A098YRP2</accession>
<dbReference type="GO" id="GO:0005524">
    <property type="term" value="F:ATP binding"/>
    <property type="evidence" value="ECO:0007669"/>
    <property type="project" value="UniProtKB-KW"/>
</dbReference>
<keyword evidence="1" id="KW-0547">Nucleotide-binding</keyword>
<dbReference type="Pfam" id="PF23562">
    <property type="entry name" value="AMP-binding_C_3"/>
    <property type="match status" value="1"/>
</dbReference>
<evidence type="ECO:0000313" key="4">
    <source>
        <dbReference type="EMBL" id="KGI22031.1"/>
    </source>
</evidence>
<dbReference type="RefSeq" id="WP_036927509.1">
    <property type="nucleotide sequence ID" value="NZ_JRPQ01000092.1"/>
</dbReference>
<dbReference type="Proteomes" id="UP000029723">
    <property type="component" value="Unassembled WGS sequence"/>
</dbReference>
<dbReference type="CDD" id="cd05907">
    <property type="entry name" value="VL_LC_FACS_like"/>
    <property type="match status" value="1"/>
</dbReference>
<dbReference type="InterPro" id="IPR020845">
    <property type="entry name" value="AMP-binding_CS"/>
</dbReference>
<dbReference type="Gene3D" id="3.40.50.12780">
    <property type="entry name" value="N-terminal domain of ligase-like"/>
    <property type="match status" value="1"/>
</dbReference>
<keyword evidence="4" id="KW-0436">Ligase</keyword>
<feature type="domain" description="AMP-dependent synthetase/ligase" evidence="3">
    <location>
        <begin position="12"/>
        <end position="430"/>
    </location>
</feature>
<evidence type="ECO:0000256" key="1">
    <source>
        <dbReference type="ARBA" id="ARBA00022741"/>
    </source>
</evidence>
<evidence type="ECO:0000313" key="5">
    <source>
        <dbReference type="Proteomes" id="UP000029723"/>
    </source>
</evidence>
<dbReference type="OrthoDB" id="9803968at2"/>
<dbReference type="SUPFAM" id="SSF56801">
    <property type="entry name" value="Acetyl-CoA synthetase-like"/>
    <property type="match status" value="1"/>
</dbReference>
<organism evidence="4 5">
    <name type="scientific">Hoylesella timonensis S9-PR14</name>
    <dbReference type="NCBI Taxonomy" id="1401062"/>
    <lineage>
        <taxon>Bacteria</taxon>
        <taxon>Pseudomonadati</taxon>
        <taxon>Bacteroidota</taxon>
        <taxon>Bacteroidia</taxon>
        <taxon>Bacteroidales</taxon>
        <taxon>Prevotellaceae</taxon>
        <taxon>Hoylesella</taxon>
    </lineage>
</organism>
<dbReference type="GO" id="GO:0004467">
    <property type="term" value="F:long-chain fatty acid-CoA ligase activity"/>
    <property type="evidence" value="ECO:0007669"/>
    <property type="project" value="TreeGrafter"/>
</dbReference>
<dbReference type="PANTHER" id="PTHR43272:SF33">
    <property type="entry name" value="AMP-BINDING DOMAIN-CONTAINING PROTEIN-RELATED"/>
    <property type="match status" value="1"/>
</dbReference>
<dbReference type="PROSITE" id="PS00455">
    <property type="entry name" value="AMP_BINDING"/>
    <property type="match status" value="1"/>
</dbReference>
<comment type="caution">
    <text evidence="4">The sequence shown here is derived from an EMBL/GenBank/DDBJ whole genome shotgun (WGS) entry which is preliminary data.</text>
</comment>
<reference evidence="4 5" key="1">
    <citation type="submission" date="2014-07" db="EMBL/GenBank/DDBJ databases">
        <authorList>
            <person name="McCorrison J."/>
            <person name="Sanka R."/>
            <person name="Torralba M."/>
            <person name="Gillis M."/>
            <person name="Haft D.H."/>
            <person name="Methe B."/>
            <person name="Sutton G."/>
            <person name="Nelson K.E."/>
        </authorList>
    </citation>
    <scope>NUCLEOTIDE SEQUENCE [LARGE SCALE GENOMIC DNA]</scope>
    <source>
        <strain evidence="4 5">S9-PR14</strain>
    </source>
</reference>
<dbReference type="AlphaFoldDB" id="A0A098YRP2"/>
<dbReference type="GO" id="GO:0016020">
    <property type="term" value="C:membrane"/>
    <property type="evidence" value="ECO:0007669"/>
    <property type="project" value="TreeGrafter"/>
</dbReference>